<sequence>MQDLIQFVMSQRNGHDGIAVERMEELFTAAKVRYQDLRYVHITGTNGKGSTAAFVSSILTEAGYKVGTFSSPHVISMTERIAIGKPISEARLTELIADNLDFIKEYRLTFFEITFLLAIIWFLEEAVDYAVIEVGIGGRYDATNVIMPVVCGITNVGLDHQGVLGDTKEEIAVQKIGIAKGDVPVFTTEEQESVLAVFHQYSNAVVEVPISRGWELQLVGDFQQKNASLAAAMTAYLGIDDATIRSGLAKTFLPGRMQLIRIQPQVYVDVAHNGSAIEQTIPFLKQLPEAPLIVLGANKQKDYLRMLSLLKQAGFTVIGCHFNDVKSAVFDEVPYFDDIETAFSWAQTQGWQTIIFTGSFYFIDEVIEKISQI</sequence>
<dbReference type="Pfam" id="PF08245">
    <property type="entry name" value="Mur_ligase_M"/>
    <property type="match status" value="1"/>
</dbReference>
<dbReference type="InterPro" id="IPR018109">
    <property type="entry name" value="Folylpolyglutamate_synth_CS"/>
</dbReference>
<dbReference type="Pfam" id="PF02875">
    <property type="entry name" value="Mur_ligase_C"/>
    <property type="match status" value="1"/>
</dbReference>
<dbReference type="Gene3D" id="3.40.1190.10">
    <property type="entry name" value="Mur-like, catalytic domain"/>
    <property type="match status" value="1"/>
</dbReference>
<evidence type="ECO:0000256" key="9">
    <source>
        <dbReference type="ARBA" id="ARBA00047493"/>
    </source>
</evidence>
<organism evidence="12 13">
    <name type="scientific">Culicoidibacter larvae</name>
    <dbReference type="NCBI Taxonomy" id="2579976"/>
    <lineage>
        <taxon>Bacteria</taxon>
        <taxon>Bacillati</taxon>
        <taxon>Bacillota</taxon>
        <taxon>Culicoidibacteria</taxon>
        <taxon>Culicoidibacterales</taxon>
        <taxon>Culicoidibacteraceae</taxon>
        <taxon>Culicoidibacter</taxon>
    </lineage>
</organism>
<evidence type="ECO:0000256" key="6">
    <source>
        <dbReference type="ARBA" id="ARBA00022840"/>
    </source>
</evidence>
<dbReference type="GO" id="GO:0008841">
    <property type="term" value="F:dihydrofolate synthase activity"/>
    <property type="evidence" value="ECO:0007669"/>
    <property type="project" value="TreeGrafter"/>
</dbReference>
<comment type="similarity">
    <text evidence="1">Belongs to the folylpolyglutamate synthase family.</text>
</comment>
<keyword evidence="13" id="KW-1185">Reference proteome</keyword>
<dbReference type="GO" id="GO:0005524">
    <property type="term" value="F:ATP binding"/>
    <property type="evidence" value="ECO:0007669"/>
    <property type="project" value="UniProtKB-KW"/>
</dbReference>
<dbReference type="InterPro" id="IPR036615">
    <property type="entry name" value="Mur_ligase_C_dom_sf"/>
</dbReference>
<dbReference type="PANTHER" id="PTHR11136:SF0">
    <property type="entry name" value="DIHYDROFOLATE SYNTHETASE-RELATED"/>
    <property type="match status" value="1"/>
</dbReference>
<dbReference type="RefSeq" id="WP_138191124.1">
    <property type="nucleotide sequence ID" value="NZ_VBWP01000006.1"/>
</dbReference>
<evidence type="ECO:0000256" key="4">
    <source>
        <dbReference type="ARBA" id="ARBA00022723"/>
    </source>
</evidence>
<dbReference type="PANTHER" id="PTHR11136">
    <property type="entry name" value="FOLYLPOLYGLUTAMATE SYNTHASE-RELATED"/>
    <property type="match status" value="1"/>
</dbReference>
<comment type="catalytic activity">
    <reaction evidence="9">
        <text>(6S)-5,6,7,8-tetrahydrofolyl-(gamma-L-Glu)(n) + L-glutamate + ATP = (6S)-5,6,7,8-tetrahydrofolyl-(gamma-L-Glu)(n+1) + ADP + phosphate + H(+)</text>
        <dbReference type="Rhea" id="RHEA:10580"/>
        <dbReference type="Rhea" id="RHEA-COMP:14738"/>
        <dbReference type="Rhea" id="RHEA-COMP:14740"/>
        <dbReference type="ChEBI" id="CHEBI:15378"/>
        <dbReference type="ChEBI" id="CHEBI:29985"/>
        <dbReference type="ChEBI" id="CHEBI:30616"/>
        <dbReference type="ChEBI" id="CHEBI:43474"/>
        <dbReference type="ChEBI" id="CHEBI:141005"/>
        <dbReference type="ChEBI" id="CHEBI:456216"/>
        <dbReference type="EC" id="6.3.2.17"/>
    </reaction>
</comment>
<evidence type="ECO:0000256" key="5">
    <source>
        <dbReference type="ARBA" id="ARBA00022741"/>
    </source>
</evidence>
<keyword evidence="5" id="KW-0547">Nucleotide-binding</keyword>
<dbReference type="GO" id="GO:0004326">
    <property type="term" value="F:tetrahydrofolylpolyglutamate synthase activity"/>
    <property type="evidence" value="ECO:0007669"/>
    <property type="project" value="UniProtKB-EC"/>
</dbReference>
<evidence type="ECO:0000256" key="3">
    <source>
        <dbReference type="ARBA" id="ARBA00022598"/>
    </source>
</evidence>
<dbReference type="FunCoup" id="A0A5R8QC41">
    <property type="interactions" value="380"/>
</dbReference>
<dbReference type="InParanoid" id="A0A5R8QC41"/>
<dbReference type="InterPro" id="IPR001645">
    <property type="entry name" value="Folylpolyglutamate_synth"/>
</dbReference>
<name>A0A5R8QC41_9FIRM</name>
<dbReference type="NCBIfam" id="TIGR01499">
    <property type="entry name" value="folC"/>
    <property type="match status" value="1"/>
</dbReference>
<dbReference type="PROSITE" id="PS01011">
    <property type="entry name" value="FOLYLPOLYGLU_SYNT_1"/>
    <property type="match status" value="1"/>
</dbReference>
<dbReference type="OrthoDB" id="9809356at2"/>
<evidence type="ECO:0000256" key="8">
    <source>
        <dbReference type="ARBA" id="ARBA00030592"/>
    </source>
</evidence>
<evidence type="ECO:0000256" key="1">
    <source>
        <dbReference type="ARBA" id="ARBA00008276"/>
    </source>
</evidence>
<keyword evidence="3" id="KW-0436">Ligase</keyword>
<dbReference type="EMBL" id="VBWP01000006">
    <property type="protein sequence ID" value="TLG72898.1"/>
    <property type="molecule type" value="Genomic_DNA"/>
</dbReference>
<dbReference type="SUPFAM" id="SSF53623">
    <property type="entry name" value="MurD-like peptide ligases, catalytic domain"/>
    <property type="match status" value="1"/>
</dbReference>
<dbReference type="Proteomes" id="UP000306912">
    <property type="component" value="Unassembled WGS sequence"/>
</dbReference>
<keyword evidence="7" id="KW-0460">Magnesium</keyword>
<feature type="domain" description="Mur ligase central" evidence="11">
    <location>
        <begin position="42"/>
        <end position="180"/>
    </location>
</feature>
<dbReference type="AlphaFoldDB" id="A0A5R8QC41"/>
<proteinExistence type="inferred from homology"/>
<evidence type="ECO:0000256" key="7">
    <source>
        <dbReference type="ARBA" id="ARBA00022842"/>
    </source>
</evidence>
<dbReference type="EC" id="6.3.2.17" evidence="2"/>
<comment type="caution">
    <text evidence="12">The sequence shown here is derived from an EMBL/GenBank/DDBJ whole genome shotgun (WGS) entry which is preliminary data.</text>
</comment>
<dbReference type="InterPro" id="IPR004101">
    <property type="entry name" value="Mur_ligase_C"/>
</dbReference>
<dbReference type="Gene3D" id="3.90.190.20">
    <property type="entry name" value="Mur ligase, C-terminal domain"/>
    <property type="match status" value="1"/>
</dbReference>
<dbReference type="InterPro" id="IPR013221">
    <property type="entry name" value="Mur_ligase_cen"/>
</dbReference>
<evidence type="ECO:0000259" key="11">
    <source>
        <dbReference type="Pfam" id="PF08245"/>
    </source>
</evidence>
<reference evidence="12 13" key="1">
    <citation type="submission" date="2019-05" db="EMBL/GenBank/DDBJ databases">
        <title>Culicoidintestinum kansasii gen. nov., sp. nov. from the gastrointestinal tract of the biting midge, Culicoides sonorensis.</title>
        <authorList>
            <person name="Neupane S."/>
            <person name="Ghosh A."/>
            <person name="Gunther S."/>
            <person name="Martin K."/>
            <person name="Zurek L."/>
        </authorList>
    </citation>
    <scope>NUCLEOTIDE SEQUENCE [LARGE SCALE GENOMIC DNA]</scope>
    <source>
        <strain evidence="12 13">CS-1</strain>
    </source>
</reference>
<dbReference type="PROSITE" id="PS01012">
    <property type="entry name" value="FOLYLPOLYGLU_SYNT_2"/>
    <property type="match status" value="1"/>
</dbReference>
<evidence type="ECO:0000256" key="2">
    <source>
        <dbReference type="ARBA" id="ARBA00013025"/>
    </source>
</evidence>
<keyword evidence="4" id="KW-0479">Metal-binding</keyword>
<gene>
    <name evidence="12" type="ORF">FEZ08_07575</name>
</gene>
<protein>
    <recommendedName>
        <fullName evidence="2">tetrahydrofolate synthase</fullName>
        <ecNumber evidence="2">6.3.2.17</ecNumber>
    </recommendedName>
    <alternativeName>
        <fullName evidence="8">Tetrahydrofolylpolyglutamate synthase</fullName>
    </alternativeName>
</protein>
<feature type="domain" description="Mur ligase C-terminal" evidence="10">
    <location>
        <begin position="255"/>
        <end position="359"/>
    </location>
</feature>
<evidence type="ECO:0000259" key="10">
    <source>
        <dbReference type="Pfam" id="PF02875"/>
    </source>
</evidence>
<evidence type="ECO:0000313" key="12">
    <source>
        <dbReference type="EMBL" id="TLG72898.1"/>
    </source>
</evidence>
<evidence type="ECO:0000313" key="13">
    <source>
        <dbReference type="Proteomes" id="UP000306912"/>
    </source>
</evidence>
<dbReference type="InterPro" id="IPR036565">
    <property type="entry name" value="Mur-like_cat_sf"/>
</dbReference>
<dbReference type="SUPFAM" id="SSF53244">
    <property type="entry name" value="MurD-like peptide ligases, peptide-binding domain"/>
    <property type="match status" value="1"/>
</dbReference>
<dbReference type="GO" id="GO:0005737">
    <property type="term" value="C:cytoplasm"/>
    <property type="evidence" value="ECO:0007669"/>
    <property type="project" value="TreeGrafter"/>
</dbReference>
<dbReference type="GO" id="GO:0046872">
    <property type="term" value="F:metal ion binding"/>
    <property type="evidence" value="ECO:0007669"/>
    <property type="project" value="UniProtKB-KW"/>
</dbReference>
<keyword evidence="6" id="KW-0067">ATP-binding</keyword>
<accession>A0A5R8QC41</accession>